<keyword evidence="2" id="KW-0418">Kinase</keyword>
<keyword evidence="3" id="KW-0479">Metal-binding</keyword>
<keyword evidence="6 7" id="KW-0067">ATP-binding</keyword>
<feature type="binding site" evidence="7">
    <location>
        <position position="580"/>
    </location>
    <ligand>
        <name>ATP</name>
        <dbReference type="ChEBI" id="CHEBI:30616"/>
    </ligand>
</feature>
<dbReference type="InterPro" id="IPR011009">
    <property type="entry name" value="Kinase-like_dom_sf"/>
</dbReference>
<dbReference type="InterPro" id="IPR013761">
    <property type="entry name" value="SAM/pointed_sf"/>
</dbReference>
<dbReference type="PROSITE" id="PS50081">
    <property type="entry name" value="ZF_DAG_PE_2"/>
    <property type="match status" value="1"/>
</dbReference>
<dbReference type="Pfam" id="PF20406">
    <property type="entry name" value="SAM_KSR1_N"/>
    <property type="match status" value="1"/>
</dbReference>
<dbReference type="Gene3D" id="1.10.510.10">
    <property type="entry name" value="Transferase(Phosphotransferase) domain 1"/>
    <property type="match status" value="1"/>
</dbReference>
<dbReference type="Gene3D" id="3.30.60.20">
    <property type="match status" value="2"/>
</dbReference>
<gene>
    <name evidence="11" type="ORF">KUTeg_010022</name>
</gene>
<keyword evidence="12" id="KW-1185">Reference proteome</keyword>
<evidence type="ECO:0000259" key="9">
    <source>
        <dbReference type="PROSITE" id="PS50011"/>
    </source>
</evidence>
<dbReference type="SMART" id="SM00109">
    <property type="entry name" value="C1"/>
    <property type="match status" value="1"/>
</dbReference>
<dbReference type="EMBL" id="JARBDR010000440">
    <property type="protein sequence ID" value="KAJ8312649.1"/>
    <property type="molecule type" value="Genomic_DNA"/>
</dbReference>
<dbReference type="InterPro" id="IPR046861">
    <property type="entry name" value="SAM_KSR1_N"/>
</dbReference>
<dbReference type="PROSITE" id="PS00108">
    <property type="entry name" value="PROTEIN_KINASE_ST"/>
    <property type="match status" value="1"/>
</dbReference>
<feature type="region of interest" description="Disordered" evidence="8">
    <location>
        <begin position="255"/>
        <end position="313"/>
    </location>
</feature>
<keyword evidence="2" id="KW-0808">Transferase</keyword>
<evidence type="ECO:0008006" key="13">
    <source>
        <dbReference type="Google" id="ProtNLM"/>
    </source>
</evidence>
<evidence type="ECO:0000313" key="11">
    <source>
        <dbReference type="EMBL" id="KAJ8312649.1"/>
    </source>
</evidence>
<feature type="region of interest" description="Disordered" evidence="8">
    <location>
        <begin position="173"/>
        <end position="243"/>
    </location>
</feature>
<dbReference type="InterPro" id="IPR017441">
    <property type="entry name" value="Protein_kinase_ATP_BS"/>
</dbReference>
<keyword evidence="4 7" id="KW-0547">Nucleotide-binding</keyword>
<evidence type="ECO:0000256" key="2">
    <source>
        <dbReference type="ARBA" id="ARBA00022527"/>
    </source>
</evidence>
<feature type="compositionally biased region" description="Polar residues" evidence="8">
    <location>
        <begin position="190"/>
        <end position="211"/>
    </location>
</feature>
<dbReference type="Proteomes" id="UP001217089">
    <property type="component" value="Unassembled WGS sequence"/>
</dbReference>
<feature type="domain" description="Protein kinase" evidence="9">
    <location>
        <begin position="554"/>
        <end position="824"/>
    </location>
</feature>
<dbReference type="InterPro" id="IPR008271">
    <property type="entry name" value="Ser/Thr_kinase_AS"/>
</dbReference>
<feature type="domain" description="Phorbol-ester/DAG-type" evidence="10">
    <location>
        <begin position="373"/>
        <end position="420"/>
    </location>
</feature>
<evidence type="ECO:0000256" key="3">
    <source>
        <dbReference type="ARBA" id="ARBA00022723"/>
    </source>
</evidence>
<dbReference type="InterPro" id="IPR025561">
    <property type="entry name" value="KSR_SAM-like_dom"/>
</dbReference>
<evidence type="ECO:0000256" key="5">
    <source>
        <dbReference type="ARBA" id="ARBA00022833"/>
    </source>
</evidence>
<evidence type="ECO:0000256" key="4">
    <source>
        <dbReference type="ARBA" id="ARBA00022741"/>
    </source>
</evidence>
<name>A0ABQ9F5J1_TEGGR</name>
<accession>A0ABQ9F5J1</accession>
<dbReference type="Gene3D" id="3.30.200.20">
    <property type="entry name" value="Phosphorylase Kinase, domain 1"/>
    <property type="match status" value="1"/>
</dbReference>
<dbReference type="SMART" id="SM00220">
    <property type="entry name" value="S_TKc"/>
    <property type="match status" value="1"/>
</dbReference>
<dbReference type="PROSITE" id="PS50011">
    <property type="entry name" value="PROTEIN_KINASE_DOM"/>
    <property type="match status" value="1"/>
</dbReference>
<reference evidence="11 12" key="1">
    <citation type="submission" date="2022-12" db="EMBL/GenBank/DDBJ databases">
        <title>Chromosome-level genome of Tegillarca granosa.</title>
        <authorList>
            <person name="Kim J."/>
        </authorList>
    </citation>
    <scope>NUCLEOTIDE SEQUENCE [LARGE SCALE GENOMIC DNA]</scope>
    <source>
        <strain evidence="11">Teg-2019</strain>
        <tissue evidence="11">Adductor muscle</tissue>
    </source>
</reference>
<dbReference type="SUPFAM" id="SSF57889">
    <property type="entry name" value="Cysteine-rich domain"/>
    <property type="match status" value="1"/>
</dbReference>
<dbReference type="Gene3D" id="1.10.150.50">
    <property type="entry name" value="Transcription Factor, Ets-1"/>
    <property type="match status" value="1"/>
</dbReference>
<comment type="caution">
    <text evidence="11">The sequence shown here is derived from an EMBL/GenBank/DDBJ whole genome shotgun (WGS) entry which is preliminary data.</text>
</comment>
<feature type="compositionally biased region" description="Low complexity" evidence="8">
    <location>
        <begin position="462"/>
        <end position="472"/>
    </location>
</feature>
<comment type="similarity">
    <text evidence="1">Belongs to the protein kinase superfamily. TKL Ser/Thr protein kinase family.</text>
</comment>
<evidence type="ECO:0000256" key="7">
    <source>
        <dbReference type="PROSITE-ProRule" id="PRU10141"/>
    </source>
</evidence>
<dbReference type="Pfam" id="PF07714">
    <property type="entry name" value="PK_Tyr_Ser-Thr"/>
    <property type="match status" value="1"/>
</dbReference>
<dbReference type="PANTHER" id="PTHR23257">
    <property type="entry name" value="SERINE-THREONINE PROTEIN KINASE"/>
    <property type="match status" value="1"/>
</dbReference>
<dbReference type="Pfam" id="PF13543">
    <property type="entry name" value="SAM_KSR1"/>
    <property type="match status" value="1"/>
</dbReference>
<protein>
    <recommendedName>
        <fullName evidence="13">Kinase suppressor of Ras 2</fullName>
    </recommendedName>
</protein>
<evidence type="ECO:0000256" key="1">
    <source>
        <dbReference type="ARBA" id="ARBA00005843"/>
    </source>
</evidence>
<dbReference type="CDD" id="cd20812">
    <property type="entry name" value="C1_KSR"/>
    <property type="match status" value="1"/>
</dbReference>
<proteinExistence type="inferred from homology"/>
<dbReference type="InterPro" id="IPR046933">
    <property type="entry name" value="SAM_KSR1_N_sf"/>
</dbReference>
<feature type="region of interest" description="Disordered" evidence="8">
    <location>
        <begin position="456"/>
        <end position="491"/>
    </location>
</feature>
<dbReference type="InterPro" id="IPR046349">
    <property type="entry name" value="C1-like_sf"/>
</dbReference>
<evidence type="ECO:0000259" key="10">
    <source>
        <dbReference type="PROSITE" id="PS50081"/>
    </source>
</evidence>
<dbReference type="Gene3D" id="6.10.140.1120">
    <property type="match status" value="1"/>
</dbReference>
<dbReference type="SUPFAM" id="SSF56112">
    <property type="entry name" value="Protein kinase-like (PK-like)"/>
    <property type="match status" value="1"/>
</dbReference>
<evidence type="ECO:0000313" key="12">
    <source>
        <dbReference type="Proteomes" id="UP001217089"/>
    </source>
</evidence>
<organism evidence="11 12">
    <name type="scientific">Tegillarca granosa</name>
    <name type="common">Malaysian cockle</name>
    <name type="synonym">Anadara granosa</name>
    <dbReference type="NCBI Taxonomy" id="220873"/>
    <lineage>
        <taxon>Eukaryota</taxon>
        <taxon>Metazoa</taxon>
        <taxon>Spiralia</taxon>
        <taxon>Lophotrochozoa</taxon>
        <taxon>Mollusca</taxon>
        <taxon>Bivalvia</taxon>
        <taxon>Autobranchia</taxon>
        <taxon>Pteriomorphia</taxon>
        <taxon>Arcoida</taxon>
        <taxon>Arcoidea</taxon>
        <taxon>Arcidae</taxon>
        <taxon>Tegillarca</taxon>
    </lineage>
</organism>
<sequence length="824" mass="92740">MSESSDTDSEAVERAIQMCTTVQDMIDVTAKHLDGLRTICATTEEITRKEIKSTESKLIKLFSKQLVAKAQLATDDIHDKLAEYPKTEQWLQVVGLKQDIVQGIMQRGITLTSLLDMRSDEVEGLLRRFSSSNDDIQKLNSALRNLKKWTERQLQGESANASDSDIELSWTSYKSTSSPYSGGSPKYTGRPSTSVVRPTTRDISSSYTDSCTPSKYTPPPTPPLPRHKGSSNVRYPSTPPPKKKLHQILEYPLTKSKSHESQLANRVTDIDRAGKKKPNNLILQPDPGLLIMRRPSNEGSDPGGSSKAPSPILTSPAHSPLLDGYSSHNTLVVPKSPKTPYSYHLSHRLSNTFKITTCDFCHKQMFLGYKCKECKFEKKMTMFGNSCDVCKKHIILNGKVCRMCKFKCHRDCATKAPSFCIYPLNDIQYYDSNYDNYSENGSPSPYRVPREHMMRNHDSESNDSSCNSSTPSSPAPPVHTYPSPGPSPQIQFTYPDVADEIGDNSDVYLSEPENKISINTDEDVVSTNTSDDSNKTLVDLSVTLKEWDIPYEKLIVEDKIGSGRFGTVYQGRWHGKVAIKMQNMDPDSDNEDQLKAFKQEVAMMIKVRHDNLILFLGACMKPPHLAIVTSYCSGQTLFNSIRKEKFPINKAIIIGQQVAQGMGYLHARGIVHKDLKTKNIFIENGKVVITDFWLFNVTKQCHGNKNGNCLTISPGWLCYLSPEIIRLLQAGSTTNDLPFSFKSDVYAFGTVWYEMMCGNWPFRKLHPQAIIWQDILVTCWAFKSDERPDFGWLYKAMERLPKKPLSRSPSHPIHLSRSVDSVFT</sequence>
<keyword evidence="2" id="KW-0723">Serine/threonine-protein kinase</keyword>
<dbReference type="InterPro" id="IPR001245">
    <property type="entry name" value="Ser-Thr/Tyr_kinase_cat_dom"/>
</dbReference>
<keyword evidence="5" id="KW-0862">Zinc</keyword>
<evidence type="ECO:0000256" key="6">
    <source>
        <dbReference type="ARBA" id="ARBA00022840"/>
    </source>
</evidence>
<dbReference type="PROSITE" id="PS00107">
    <property type="entry name" value="PROTEIN_KINASE_ATP"/>
    <property type="match status" value="1"/>
</dbReference>
<dbReference type="InterPro" id="IPR002219">
    <property type="entry name" value="PKC_DAG/PE"/>
</dbReference>
<dbReference type="InterPro" id="IPR050167">
    <property type="entry name" value="Ser_Thr_protein_kinase"/>
</dbReference>
<evidence type="ECO:0000256" key="8">
    <source>
        <dbReference type="SAM" id="MobiDB-lite"/>
    </source>
</evidence>
<feature type="region of interest" description="Disordered" evidence="8">
    <location>
        <begin position="803"/>
        <end position="824"/>
    </location>
</feature>
<feature type="compositionally biased region" description="Pro residues" evidence="8">
    <location>
        <begin position="473"/>
        <end position="487"/>
    </location>
</feature>
<dbReference type="PANTHER" id="PTHR23257:SF963">
    <property type="entry name" value="AT08303P"/>
    <property type="match status" value="1"/>
</dbReference>
<dbReference type="InterPro" id="IPR000719">
    <property type="entry name" value="Prot_kinase_dom"/>
</dbReference>